<accession>J4HVF5</accession>
<dbReference type="OrthoDB" id="3263050at2759"/>
<dbReference type="GeneID" id="24095623"/>
<evidence type="ECO:0000313" key="2">
    <source>
        <dbReference type="Proteomes" id="UP000006352"/>
    </source>
</evidence>
<protein>
    <recommendedName>
        <fullName evidence="3">F-box domain-containing protein</fullName>
    </recommendedName>
</protein>
<evidence type="ECO:0000313" key="1">
    <source>
        <dbReference type="EMBL" id="CCM00712.1"/>
    </source>
</evidence>
<name>J4HVF5_9APHY</name>
<organism evidence="1 2">
    <name type="scientific">Fibroporia radiculosa</name>
    <dbReference type="NCBI Taxonomy" id="599839"/>
    <lineage>
        <taxon>Eukaryota</taxon>
        <taxon>Fungi</taxon>
        <taxon>Dikarya</taxon>
        <taxon>Basidiomycota</taxon>
        <taxon>Agaricomycotina</taxon>
        <taxon>Agaricomycetes</taxon>
        <taxon>Polyporales</taxon>
        <taxon>Fibroporiaceae</taxon>
        <taxon>Fibroporia</taxon>
    </lineage>
</organism>
<dbReference type="AlphaFoldDB" id="J4HVF5"/>
<sequence length="579" mass="63933">MSTVYSLASVPQEVLEHIAFFTATDSFLGPPSGLAPLLATASRLHAALSFDSNPHLWARIFAAKFDLDSAIRRLGYHNTTPVALAHELRKRCQVLKRIRARTDARAPAADLSFGHRRILSEILWTAYLMMLEDDGKNERQLREYAHIDDWLKEYLLHPTGASLIRSSASAEKWPAPWDERTSLALWLFWFLLRPEEFMMDTQAFHEAVGVLKLVALGAHQYALGAPSWREFEPTYRLEDASPVTHYSHPLRMRPPAIAVPAILAYLSLVHKLSISWDAMSYMKPPSPSLPSANAGSRTGEEWDAEWERAVHATVSETWGDQQADGQAYTPGSLQGSWEGLFTYTEFTSYAALLSGASPSVLERSLVAQHPQLWKIREHHLYVDDYDDSSGMSVLDPVADAEAPVSASPKASTGTRIPRAGCALCAYIPSGTELHEGPDSLEVRELGQEPLVYESCLTTPYPYHTARSTNEESPALLSALLATEVLDEISTIEDFASADRYVVNKGLTNGGAVIQRGLIFWLYPTGEHGPTRTMEDGLVRKHGVLITATPGARVEDIKGVIHSALIADTIQHVHIPAPGE</sequence>
<proteinExistence type="predicted"/>
<dbReference type="HOGENOM" id="CLU_011151_1_1_1"/>
<dbReference type="Proteomes" id="UP000006352">
    <property type="component" value="Unassembled WGS sequence"/>
</dbReference>
<evidence type="ECO:0008006" key="3">
    <source>
        <dbReference type="Google" id="ProtNLM"/>
    </source>
</evidence>
<dbReference type="STRING" id="599839.J4HVF5"/>
<reference evidence="1 2" key="1">
    <citation type="journal article" date="2012" name="Appl. Environ. Microbiol.">
        <title>Short-read sequencing for genomic analysis of the brown rot fungus Fibroporia radiculosa.</title>
        <authorList>
            <person name="Tang J.D."/>
            <person name="Perkins A.D."/>
            <person name="Sonstegard T.S."/>
            <person name="Schroeder S.G."/>
            <person name="Burgess S.C."/>
            <person name="Diehl S.V."/>
        </authorList>
    </citation>
    <scope>NUCLEOTIDE SEQUENCE [LARGE SCALE GENOMIC DNA]</scope>
    <source>
        <strain evidence="1 2">TFFH 294</strain>
    </source>
</reference>
<gene>
    <name evidence="1" type="ORF">FIBRA_02752</name>
</gene>
<dbReference type="RefSeq" id="XP_012179995.1">
    <property type="nucleotide sequence ID" value="XM_012324605.1"/>
</dbReference>
<dbReference type="InParanoid" id="J4HVF5"/>
<dbReference type="EMBL" id="HE797000">
    <property type="protein sequence ID" value="CCM00712.1"/>
    <property type="molecule type" value="Genomic_DNA"/>
</dbReference>
<keyword evidence="2" id="KW-1185">Reference proteome</keyword>